<protein>
    <submittedName>
        <fullName evidence="1">Uncharacterized protein</fullName>
    </submittedName>
</protein>
<accession>A0ABY7F4J3</accession>
<reference evidence="1" key="1">
    <citation type="submission" date="2022-11" db="EMBL/GenBank/DDBJ databases">
        <title>Centuries of genome instability and evolution in soft-shell clam transmissible cancer (bioRxiv).</title>
        <authorList>
            <person name="Hart S.F.M."/>
            <person name="Yonemitsu M.A."/>
            <person name="Giersch R.M."/>
            <person name="Beal B.F."/>
            <person name="Arriagada G."/>
            <person name="Davis B.W."/>
            <person name="Ostrander E.A."/>
            <person name="Goff S.P."/>
            <person name="Metzger M.J."/>
        </authorList>
    </citation>
    <scope>NUCLEOTIDE SEQUENCE</scope>
    <source>
        <strain evidence="1">MELC-2E11</strain>
        <tissue evidence="1">Siphon/mantle</tissue>
    </source>
</reference>
<feature type="non-terminal residue" evidence="1">
    <location>
        <position position="1"/>
    </location>
</feature>
<proteinExistence type="predicted"/>
<dbReference type="Proteomes" id="UP001164746">
    <property type="component" value="Chromosome 10"/>
</dbReference>
<name>A0ABY7F4J3_MYAAR</name>
<gene>
    <name evidence="1" type="ORF">MAR_031707</name>
</gene>
<sequence>NQYEFLYRALVSSLSDISRPIRGTHFRKYINQMGKEGFNRQFQGITVELQQTLPKQNVGLYFPAVDHFETGHISSQVYQTRNPRLLHKKTPNDQTQ</sequence>
<dbReference type="EMBL" id="CP111021">
    <property type="protein sequence ID" value="WAR17113.1"/>
    <property type="molecule type" value="Genomic_DNA"/>
</dbReference>
<evidence type="ECO:0000313" key="1">
    <source>
        <dbReference type="EMBL" id="WAR17113.1"/>
    </source>
</evidence>
<organism evidence="1 2">
    <name type="scientific">Mya arenaria</name>
    <name type="common">Soft-shell clam</name>
    <dbReference type="NCBI Taxonomy" id="6604"/>
    <lineage>
        <taxon>Eukaryota</taxon>
        <taxon>Metazoa</taxon>
        <taxon>Spiralia</taxon>
        <taxon>Lophotrochozoa</taxon>
        <taxon>Mollusca</taxon>
        <taxon>Bivalvia</taxon>
        <taxon>Autobranchia</taxon>
        <taxon>Heteroconchia</taxon>
        <taxon>Euheterodonta</taxon>
        <taxon>Imparidentia</taxon>
        <taxon>Neoheterodontei</taxon>
        <taxon>Myida</taxon>
        <taxon>Myoidea</taxon>
        <taxon>Myidae</taxon>
        <taxon>Mya</taxon>
    </lineage>
</organism>
<keyword evidence="2" id="KW-1185">Reference proteome</keyword>
<evidence type="ECO:0000313" key="2">
    <source>
        <dbReference type="Proteomes" id="UP001164746"/>
    </source>
</evidence>